<dbReference type="Gene3D" id="2.60.40.420">
    <property type="entry name" value="Cupredoxins - blue copper proteins"/>
    <property type="match status" value="1"/>
</dbReference>
<keyword evidence="16" id="KW-1185">Reference proteome</keyword>
<dbReference type="InterPro" id="IPR036909">
    <property type="entry name" value="Cyt_c-like_dom_sf"/>
</dbReference>
<evidence type="ECO:0000259" key="14">
    <source>
        <dbReference type="PROSITE" id="PS51007"/>
    </source>
</evidence>
<evidence type="ECO:0000256" key="9">
    <source>
        <dbReference type="ARBA" id="ARBA00023136"/>
    </source>
</evidence>
<evidence type="ECO:0000256" key="12">
    <source>
        <dbReference type="SAM" id="Phobius"/>
    </source>
</evidence>
<dbReference type="InterPro" id="IPR009056">
    <property type="entry name" value="Cyt_c-like_dom"/>
</dbReference>
<dbReference type="AlphaFoldDB" id="A0A418Q365"/>
<keyword evidence="12" id="KW-1133">Transmembrane helix</keyword>
<evidence type="ECO:0000256" key="7">
    <source>
        <dbReference type="ARBA" id="ARBA00023004"/>
    </source>
</evidence>
<dbReference type="InterPro" id="IPR001505">
    <property type="entry name" value="Copper_CuA"/>
</dbReference>
<evidence type="ECO:0000256" key="5">
    <source>
        <dbReference type="ARBA" id="ARBA00022723"/>
    </source>
</evidence>
<keyword evidence="7 11" id="KW-0408">Iron</keyword>
<dbReference type="GO" id="GO:0016020">
    <property type="term" value="C:membrane"/>
    <property type="evidence" value="ECO:0007669"/>
    <property type="project" value="UniProtKB-SubCell"/>
</dbReference>
<dbReference type="Proteomes" id="UP000285023">
    <property type="component" value="Unassembled WGS sequence"/>
</dbReference>
<dbReference type="PANTHER" id="PTHR22888:SF9">
    <property type="entry name" value="CYTOCHROME C OXIDASE SUBUNIT 2"/>
    <property type="match status" value="1"/>
</dbReference>
<dbReference type="GO" id="GO:0020037">
    <property type="term" value="F:heme binding"/>
    <property type="evidence" value="ECO:0007669"/>
    <property type="project" value="InterPro"/>
</dbReference>
<evidence type="ECO:0000256" key="11">
    <source>
        <dbReference type="PROSITE-ProRule" id="PRU00433"/>
    </source>
</evidence>
<keyword evidence="4 11" id="KW-0349">Heme</keyword>
<dbReference type="PRINTS" id="PR01166">
    <property type="entry name" value="CYCOXIDASEII"/>
</dbReference>
<feature type="transmembrane region" description="Helical" evidence="12">
    <location>
        <begin position="65"/>
        <end position="86"/>
    </location>
</feature>
<keyword evidence="9 12" id="KW-0472">Membrane</keyword>
<gene>
    <name evidence="15" type="ORF">D3M59_04855</name>
</gene>
<evidence type="ECO:0000256" key="2">
    <source>
        <dbReference type="ARBA" id="ARBA00007866"/>
    </source>
</evidence>
<evidence type="ECO:0000256" key="4">
    <source>
        <dbReference type="ARBA" id="ARBA00022617"/>
    </source>
</evidence>
<evidence type="ECO:0000313" key="16">
    <source>
        <dbReference type="Proteomes" id="UP000285023"/>
    </source>
</evidence>
<keyword evidence="8" id="KW-0186">Copper</keyword>
<dbReference type="PROSITE" id="PS00078">
    <property type="entry name" value="COX2"/>
    <property type="match status" value="1"/>
</dbReference>
<proteinExistence type="inferred from homology"/>
<dbReference type="Pfam" id="PF00034">
    <property type="entry name" value="Cytochrom_C"/>
    <property type="match status" value="1"/>
</dbReference>
<dbReference type="InterPro" id="IPR008972">
    <property type="entry name" value="Cupredoxin"/>
</dbReference>
<protein>
    <submittedName>
        <fullName evidence="15">Cytochrome C oxidase subunit II</fullName>
    </submittedName>
</protein>
<dbReference type="SUPFAM" id="SSF46626">
    <property type="entry name" value="Cytochrome c"/>
    <property type="match status" value="1"/>
</dbReference>
<feature type="transmembrane region" description="Helical" evidence="12">
    <location>
        <begin position="26"/>
        <end position="49"/>
    </location>
</feature>
<sequence length="314" mass="33863">MTEALFGWPPPVLDPMGPYAEPVRTVAWALSGMGALVTTLVVAALFVAWRGPPVWRARLGGQTSILVFGVALPAVVLAALLIWGLMLTAKLDRPAADGAMRVRVTGEMWWFRVQYLDPQGRVIAEDANELHIPTGQPVAIELASADVIHSFWVPHLSGKKDMIPGRTNRLTVQADRIGRYGGVCAEYCGRAHALMGMVVIAHAPDEFGRWWGARRAAAATPKPDSAGFALFTDSGCAACHTVDGTRAVGRTGPNLTNVAARQTLGGGILPNNRGTMTGWVGHSQSIKPGNRMPNYDRLEPRQLQDIVTYLETLK</sequence>
<evidence type="ECO:0000313" key="15">
    <source>
        <dbReference type="EMBL" id="RIX32293.1"/>
    </source>
</evidence>
<evidence type="ECO:0000256" key="6">
    <source>
        <dbReference type="ARBA" id="ARBA00022982"/>
    </source>
</evidence>
<dbReference type="PANTHER" id="PTHR22888">
    <property type="entry name" value="CYTOCHROME C OXIDASE, SUBUNIT II"/>
    <property type="match status" value="1"/>
</dbReference>
<dbReference type="GO" id="GO:0042773">
    <property type="term" value="P:ATP synthesis coupled electron transport"/>
    <property type="evidence" value="ECO:0007669"/>
    <property type="project" value="TreeGrafter"/>
</dbReference>
<dbReference type="RefSeq" id="WP_119532095.1">
    <property type="nucleotide sequence ID" value="NZ_QXTF01000001.1"/>
</dbReference>
<keyword evidence="12" id="KW-0812">Transmembrane</keyword>
<evidence type="ECO:0000256" key="10">
    <source>
        <dbReference type="ARBA" id="ARBA00047816"/>
    </source>
</evidence>
<dbReference type="Pfam" id="PF00116">
    <property type="entry name" value="COX2"/>
    <property type="match status" value="1"/>
</dbReference>
<evidence type="ECO:0000256" key="3">
    <source>
        <dbReference type="ARBA" id="ARBA00022448"/>
    </source>
</evidence>
<keyword evidence="3" id="KW-0813">Transport</keyword>
<accession>A0A418Q365</accession>
<dbReference type="GO" id="GO:0004129">
    <property type="term" value="F:cytochrome-c oxidase activity"/>
    <property type="evidence" value="ECO:0007669"/>
    <property type="project" value="UniProtKB-EC"/>
</dbReference>
<reference evidence="15 16" key="1">
    <citation type="submission" date="2018-09" db="EMBL/GenBank/DDBJ databases">
        <title>Sphingomonas sp. DAC4.</title>
        <authorList>
            <person name="Seo T."/>
        </authorList>
    </citation>
    <scope>NUCLEOTIDE SEQUENCE [LARGE SCALE GENOMIC DNA]</scope>
    <source>
        <strain evidence="15 16">DAC4</strain>
    </source>
</reference>
<dbReference type="CDD" id="cd04213">
    <property type="entry name" value="CuRO_CcO_Caa3_II"/>
    <property type="match status" value="1"/>
</dbReference>
<feature type="domain" description="Cytochrome c" evidence="14">
    <location>
        <begin position="222"/>
        <end position="314"/>
    </location>
</feature>
<comment type="catalytic activity">
    <reaction evidence="10">
        <text>4 Fe(II)-[cytochrome c] + O2 + 8 H(+)(in) = 4 Fe(III)-[cytochrome c] + 2 H2O + 4 H(+)(out)</text>
        <dbReference type="Rhea" id="RHEA:11436"/>
        <dbReference type="Rhea" id="RHEA-COMP:10350"/>
        <dbReference type="Rhea" id="RHEA-COMP:14399"/>
        <dbReference type="ChEBI" id="CHEBI:15377"/>
        <dbReference type="ChEBI" id="CHEBI:15378"/>
        <dbReference type="ChEBI" id="CHEBI:15379"/>
        <dbReference type="ChEBI" id="CHEBI:29033"/>
        <dbReference type="ChEBI" id="CHEBI:29034"/>
        <dbReference type="EC" id="7.1.1.9"/>
    </reaction>
</comment>
<name>A0A418Q365_9SPHN</name>
<dbReference type="EMBL" id="QXTF01000001">
    <property type="protein sequence ID" value="RIX32293.1"/>
    <property type="molecule type" value="Genomic_DNA"/>
</dbReference>
<comment type="subcellular location">
    <subcellularLocation>
        <location evidence="1">Membrane</location>
    </subcellularLocation>
</comment>
<dbReference type="InterPro" id="IPR034236">
    <property type="entry name" value="CuRO_CcO_Caa3_II"/>
</dbReference>
<evidence type="ECO:0000256" key="1">
    <source>
        <dbReference type="ARBA" id="ARBA00004370"/>
    </source>
</evidence>
<dbReference type="SUPFAM" id="SSF49503">
    <property type="entry name" value="Cupredoxins"/>
    <property type="match status" value="1"/>
</dbReference>
<evidence type="ECO:0000256" key="8">
    <source>
        <dbReference type="ARBA" id="ARBA00023008"/>
    </source>
</evidence>
<dbReference type="GO" id="GO:0005507">
    <property type="term" value="F:copper ion binding"/>
    <property type="evidence" value="ECO:0007669"/>
    <property type="project" value="InterPro"/>
</dbReference>
<dbReference type="InterPro" id="IPR002429">
    <property type="entry name" value="CcO_II-like_C"/>
</dbReference>
<feature type="domain" description="Cytochrome oxidase subunit II copper A binding" evidence="13">
    <location>
        <begin position="97"/>
        <end position="213"/>
    </location>
</feature>
<dbReference type="PROSITE" id="PS50857">
    <property type="entry name" value="COX2_CUA"/>
    <property type="match status" value="1"/>
</dbReference>
<dbReference type="OrthoDB" id="9781261at2"/>
<evidence type="ECO:0000259" key="13">
    <source>
        <dbReference type="PROSITE" id="PS50857"/>
    </source>
</evidence>
<dbReference type="PROSITE" id="PS51007">
    <property type="entry name" value="CYTC"/>
    <property type="match status" value="1"/>
</dbReference>
<comment type="caution">
    <text evidence="15">The sequence shown here is derived from an EMBL/GenBank/DDBJ whole genome shotgun (WGS) entry which is preliminary data.</text>
</comment>
<keyword evidence="6" id="KW-0249">Electron transport</keyword>
<keyword evidence="5 11" id="KW-0479">Metal-binding</keyword>
<comment type="similarity">
    <text evidence="2">Belongs to the cytochrome c oxidase subunit 2 family.</text>
</comment>
<organism evidence="15 16">
    <name type="scientific">Sphingomonas edaphi</name>
    <dbReference type="NCBI Taxonomy" id="2315689"/>
    <lineage>
        <taxon>Bacteria</taxon>
        <taxon>Pseudomonadati</taxon>
        <taxon>Pseudomonadota</taxon>
        <taxon>Alphaproteobacteria</taxon>
        <taxon>Sphingomonadales</taxon>
        <taxon>Sphingomonadaceae</taxon>
        <taxon>Sphingomonas</taxon>
    </lineage>
</organism>
<dbReference type="InterPro" id="IPR045187">
    <property type="entry name" value="CcO_II"/>
</dbReference>